<keyword evidence="3" id="KW-1185">Reference proteome</keyword>
<dbReference type="GeneID" id="99986724"/>
<name>A0A1I0Q4L2_9BACT</name>
<feature type="signal peptide" evidence="1">
    <location>
        <begin position="1"/>
        <end position="20"/>
    </location>
</feature>
<dbReference type="STRING" id="1267423.SAMN05216290_2010"/>
<evidence type="ECO:0000256" key="1">
    <source>
        <dbReference type="SAM" id="SignalP"/>
    </source>
</evidence>
<protein>
    <recommendedName>
        <fullName evidence="4">MetA-pathway of phenol degradation</fullName>
    </recommendedName>
</protein>
<dbReference type="AlphaFoldDB" id="A0A1I0Q4L2"/>
<feature type="chain" id="PRO_5011755580" description="MetA-pathway of phenol degradation" evidence="1">
    <location>
        <begin position="21"/>
        <end position="305"/>
    </location>
</feature>
<gene>
    <name evidence="2" type="ORF">SAMN05216290_2010</name>
</gene>
<evidence type="ECO:0000313" key="2">
    <source>
        <dbReference type="EMBL" id="SEW21906.1"/>
    </source>
</evidence>
<sequence>MIKRILIVLLLTGASFRAMACDVCGCSLSGLYFGYMSLQDRNLIGLQYNRATFSAYIDNDDYYFEDEYSNDTYQRVDLTGKFSITNKLQVRYIVPYMFNSMNGSHQNIDANGIGDPIVMAYYNVLNTSDKLEGVWHSLDLGGGFELPAGDYDMEDQGELINRNFQLGSGSLDYILSANYIIRTGKWGINTEGSYKLNTTNSHEYRFGNQWNVSASVFRYFETQSVSFLPFAGVYYEFGDYHELNGIREANTGGESLLGTLGGQLYLSRLTFNTQYQFIIDQSFNTDEFATIEGGNRFTFGVFYSF</sequence>
<organism evidence="2 3">
    <name type="scientific">Roseivirga pacifica</name>
    <dbReference type="NCBI Taxonomy" id="1267423"/>
    <lineage>
        <taxon>Bacteria</taxon>
        <taxon>Pseudomonadati</taxon>
        <taxon>Bacteroidota</taxon>
        <taxon>Cytophagia</taxon>
        <taxon>Cytophagales</taxon>
        <taxon>Roseivirgaceae</taxon>
        <taxon>Roseivirga</taxon>
    </lineage>
</organism>
<dbReference type="RefSeq" id="WP_139177475.1">
    <property type="nucleotide sequence ID" value="NZ_FOIR01000002.1"/>
</dbReference>
<evidence type="ECO:0000313" key="3">
    <source>
        <dbReference type="Proteomes" id="UP000199437"/>
    </source>
</evidence>
<keyword evidence="1" id="KW-0732">Signal</keyword>
<dbReference type="EMBL" id="FOIR01000002">
    <property type="protein sequence ID" value="SEW21906.1"/>
    <property type="molecule type" value="Genomic_DNA"/>
</dbReference>
<dbReference type="OrthoDB" id="1405967at2"/>
<proteinExistence type="predicted"/>
<reference evidence="3" key="1">
    <citation type="submission" date="2016-10" db="EMBL/GenBank/DDBJ databases">
        <authorList>
            <person name="Varghese N."/>
            <person name="Submissions S."/>
        </authorList>
    </citation>
    <scope>NUCLEOTIDE SEQUENCE [LARGE SCALE GENOMIC DNA]</scope>
    <source>
        <strain evidence="3">CGMCC 1.12402</strain>
    </source>
</reference>
<dbReference type="Proteomes" id="UP000199437">
    <property type="component" value="Unassembled WGS sequence"/>
</dbReference>
<accession>A0A1I0Q4L2</accession>
<evidence type="ECO:0008006" key="4">
    <source>
        <dbReference type="Google" id="ProtNLM"/>
    </source>
</evidence>